<reference evidence="1" key="1">
    <citation type="submission" date="2021-05" db="EMBL/GenBank/DDBJ databases">
        <authorList>
            <person name="Pan Q."/>
            <person name="Jouanno E."/>
            <person name="Zahm M."/>
            <person name="Klopp C."/>
            <person name="Cabau C."/>
            <person name="Louis A."/>
            <person name="Berthelot C."/>
            <person name="Parey E."/>
            <person name="Roest Crollius H."/>
            <person name="Montfort J."/>
            <person name="Robinson-Rechavi M."/>
            <person name="Bouchez O."/>
            <person name="Lampietro C."/>
            <person name="Lopez Roques C."/>
            <person name="Donnadieu C."/>
            <person name="Postlethwait J."/>
            <person name="Bobe J."/>
            <person name="Dillon D."/>
            <person name="Chandos A."/>
            <person name="von Hippel F."/>
            <person name="Guiguen Y."/>
        </authorList>
    </citation>
    <scope>NUCLEOTIDE SEQUENCE</scope>
    <source>
        <strain evidence="1">YG-Jan2019</strain>
    </source>
</reference>
<evidence type="ECO:0000313" key="2">
    <source>
        <dbReference type="Proteomes" id="UP001157502"/>
    </source>
</evidence>
<proteinExistence type="predicted"/>
<keyword evidence="2" id="KW-1185">Reference proteome</keyword>
<dbReference type="Proteomes" id="UP001157502">
    <property type="component" value="Chromosome 35"/>
</dbReference>
<dbReference type="EMBL" id="CM055762">
    <property type="protein sequence ID" value="KAJ7985957.1"/>
    <property type="molecule type" value="Genomic_DNA"/>
</dbReference>
<comment type="caution">
    <text evidence="1">The sequence shown here is derived from an EMBL/GenBank/DDBJ whole genome shotgun (WGS) entry which is preliminary data.</text>
</comment>
<accession>A0ACC2F3N8</accession>
<sequence>MSLVIAKVCRELESVRYRPAGTTEVARRGTVESHRGERGGSGDYRPNCVGLNTCATGPRSAAFTSSSDPVWTRSVNKTVLIFTGSASLRPWERPSWTLA</sequence>
<name>A0ACC2F3N8_DALPE</name>
<evidence type="ECO:0000313" key="1">
    <source>
        <dbReference type="EMBL" id="KAJ7985957.1"/>
    </source>
</evidence>
<organism evidence="1 2">
    <name type="scientific">Dallia pectoralis</name>
    <name type="common">Alaska blackfish</name>
    <dbReference type="NCBI Taxonomy" id="75939"/>
    <lineage>
        <taxon>Eukaryota</taxon>
        <taxon>Metazoa</taxon>
        <taxon>Chordata</taxon>
        <taxon>Craniata</taxon>
        <taxon>Vertebrata</taxon>
        <taxon>Euteleostomi</taxon>
        <taxon>Actinopterygii</taxon>
        <taxon>Neopterygii</taxon>
        <taxon>Teleostei</taxon>
        <taxon>Protacanthopterygii</taxon>
        <taxon>Esociformes</taxon>
        <taxon>Umbridae</taxon>
        <taxon>Dallia</taxon>
    </lineage>
</organism>
<protein>
    <submittedName>
        <fullName evidence="1">Uncharacterized protein</fullName>
    </submittedName>
</protein>
<gene>
    <name evidence="1" type="ORF">DPEC_G00345850</name>
</gene>